<dbReference type="AlphaFoldDB" id="A0A1M3T1F2"/>
<accession>A0A1M3T1F2</accession>
<reference evidence="2" key="1">
    <citation type="journal article" date="2017" name="Genome Biol.">
        <title>Comparative genomics reveals high biological diversity and specific adaptations in the industrially and medically important fungal genus Aspergillus.</title>
        <authorList>
            <person name="de Vries R.P."/>
            <person name="Riley R."/>
            <person name="Wiebenga A."/>
            <person name="Aguilar-Osorio G."/>
            <person name="Amillis S."/>
            <person name="Uchima C.A."/>
            <person name="Anderluh G."/>
            <person name="Asadollahi M."/>
            <person name="Askin M."/>
            <person name="Barry K."/>
            <person name="Battaglia E."/>
            <person name="Bayram O."/>
            <person name="Benocci T."/>
            <person name="Braus-Stromeyer S.A."/>
            <person name="Caldana C."/>
            <person name="Canovas D."/>
            <person name="Cerqueira G.C."/>
            <person name="Chen F."/>
            <person name="Chen W."/>
            <person name="Choi C."/>
            <person name="Clum A."/>
            <person name="Dos Santos R.A."/>
            <person name="Damasio A.R."/>
            <person name="Diallinas G."/>
            <person name="Emri T."/>
            <person name="Fekete E."/>
            <person name="Flipphi M."/>
            <person name="Freyberg S."/>
            <person name="Gallo A."/>
            <person name="Gournas C."/>
            <person name="Habgood R."/>
            <person name="Hainaut M."/>
            <person name="Harispe M.L."/>
            <person name="Henrissat B."/>
            <person name="Hilden K.S."/>
            <person name="Hope R."/>
            <person name="Hossain A."/>
            <person name="Karabika E."/>
            <person name="Karaffa L."/>
            <person name="Karanyi Z."/>
            <person name="Krasevec N."/>
            <person name="Kuo A."/>
            <person name="Kusch H."/>
            <person name="LaButti K."/>
            <person name="Lagendijk E.L."/>
            <person name="Lapidus A."/>
            <person name="Levasseur A."/>
            <person name="Lindquist E."/>
            <person name="Lipzen A."/>
            <person name="Logrieco A.F."/>
            <person name="MacCabe A."/>
            <person name="Maekelae M.R."/>
            <person name="Malavazi I."/>
            <person name="Melin P."/>
            <person name="Meyer V."/>
            <person name="Mielnichuk N."/>
            <person name="Miskei M."/>
            <person name="Molnar A.P."/>
            <person name="Mule G."/>
            <person name="Ngan C.Y."/>
            <person name="Orejas M."/>
            <person name="Orosz E."/>
            <person name="Ouedraogo J.P."/>
            <person name="Overkamp K.M."/>
            <person name="Park H.-S."/>
            <person name="Perrone G."/>
            <person name="Piumi F."/>
            <person name="Punt P.J."/>
            <person name="Ram A.F."/>
            <person name="Ramon A."/>
            <person name="Rauscher S."/>
            <person name="Record E."/>
            <person name="Riano-Pachon D.M."/>
            <person name="Robert V."/>
            <person name="Roehrig J."/>
            <person name="Ruller R."/>
            <person name="Salamov A."/>
            <person name="Salih N.S."/>
            <person name="Samson R.A."/>
            <person name="Sandor E."/>
            <person name="Sanguinetti M."/>
            <person name="Schuetze T."/>
            <person name="Sepcic K."/>
            <person name="Shelest E."/>
            <person name="Sherlock G."/>
            <person name="Sophianopoulou V."/>
            <person name="Squina F.M."/>
            <person name="Sun H."/>
            <person name="Susca A."/>
            <person name="Todd R.B."/>
            <person name="Tsang A."/>
            <person name="Unkles S.E."/>
            <person name="van de Wiele N."/>
            <person name="van Rossen-Uffink D."/>
            <person name="Oliveira J.V."/>
            <person name="Vesth T.C."/>
            <person name="Visser J."/>
            <person name="Yu J.-H."/>
            <person name="Zhou M."/>
            <person name="Andersen M.R."/>
            <person name="Archer D.B."/>
            <person name="Baker S.E."/>
            <person name="Benoit I."/>
            <person name="Brakhage A.A."/>
            <person name="Braus G.H."/>
            <person name="Fischer R."/>
            <person name="Frisvad J.C."/>
            <person name="Goldman G.H."/>
            <person name="Houbraken J."/>
            <person name="Oakley B."/>
            <person name="Pocsi I."/>
            <person name="Scazzocchio C."/>
            <person name="Seiboth B."/>
            <person name="vanKuyk P.A."/>
            <person name="Wortman J."/>
            <person name="Dyer P.S."/>
            <person name="Grigoriev I.V."/>
        </authorList>
    </citation>
    <scope>NUCLEOTIDE SEQUENCE [LARGE SCALE GENOMIC DNA]</scope>
    <source>
        <strain evidence="2">CBS 106.47</strain>
    </source>
</reference>
<dbReference type="Proteomes" id="UP000184063">
    <property type="component" value="Unassembled WGS sequence"/>
</dbReference>
<dbReference type="VEuPathDB" id="FungiDB:ASPFODRAFT_53097"/>
<proteinExistence type="predicted"/>
<protein>
    <submittedName>
        <fullName evidence="1">Uncharacterized protein</fullName>
    </submittedName>
</protein>
<organism evidence="1 2">
    <name type="scientific">Aspergillus luchuensis (strain CBS 106.47)</name>
    <dbReference type="NCBI Taxonomy" id="1137211"/>
    <lineage>
        <taxon>Eukaryota</taxon>
        <taxon>Fungi</taxon>
        <taxon>Dikarya</taxon>
        <taxon>Ascomycota</taxon>
        <taxon>Pezizomycotina</taxon>
        <taxon>Eurotiomycetes</taxon>
        <taxon>Eurotiomycetidae</taxon>
        <taxon>Eurotiales</taxon>
        <taxon>Aspergillaceae</taxon>
        <taxon>Aspergillus</taxon>
        <taxon>Aspergillus subgen. Circumdati</taxon>
    </lineage>
</organism>
<evidence type="ECO:0000313" key="1">
    <source>
        <dbReference type="EMBL" id="OJZ80546.1"/>
    </source>
</evidence>
<dbReference type="EMBL" id="KV878254">
    <property type="protein sequence ID" value="OJZ80546.1"/>
    <property type="molecule type" value="Genomic_DNA"/>
</dbReference>
<name>A0A1M3T1F2_ASPLC</name>
<gene>
    <name evidence="1" type="ORF">ASPFODRAFT_53097</name>
</gene>
<evidence type="ECO:0000313" key="2">
    <source>
        <dbReference type="Proteomes" id="UP000184063"/>
    </source>
</evidence>
<sequence length="74" mass="8229">MVLLLPCSQLPVLDDPLTSRLSISGISLCLMIDHRKDMHRVIVDPDKAVIFPGASLARQRKVAGFHMANVFEED</sequence>